<protein>
    <submittedName>
        <fullName evidence="6">Amino acid adenylation domain-containing protein</fullName>
    </submittedName>
</protein>
<dbReference type="FunFam" id="3.30.300.30:FF:000010">
    <property type="entry name" value="Enterobactin synthetase component F"/>
    <property type="match status" value="1"/>
</dbReference>
<dbReference type="GO" id="GO:0043041">
    <property type="term" value="P:amino acid activation for nonribosomal peptide biosynthetic process"/>
    <property type="evidence" value="ECO:0007669"/>
    <property type="project" value="TreeGrafter"/>
</dbReference>
<dbReference type="PROSITE" id="PS00455">
    <property type="entry name" value="AMP_BINDING"/>
    <property type="match status" value="1"/>
</dbReference>
<dbReference type="Pfam" id="PF13193">
    <property type="entry name" value="AMP-binding_C"/>
    <property type="match status" value="1"/>
</dbReference>
<dbReference type="PANTHER" id="PTHR45527">
    <property type="entry name" value="NONRIBOSOMAL PEPTIDE SYNTHETASE"/>
    <property type="match status" value="1"/>
</dbReference>
<dbReference type="RefSeq" id="WP_184935477.1">
    <property type="nucleotide sequence ID" value="NZ_JACHJV010000001.1"/>
</dbReference>
<dbReference type="Proteomes" id="UP000540506">
    <property type="component" value="Unassembled WGS sequence"/>
</dbReference>
<name>A0A7W7R107_KITKI</name>
<dbReference type="NCBIfam" id="TIGR01733">
    <property type="entry name" value="AA-adenyl-dom"/>
    <property type="match status" value="1"/>
</dbReference>
<dbReference type="InterPro" id="IPR009081">
    <property type="entry name" value="PP-bd_ACP"/>
</dbReference>
<gene>
    <name evidence="6" type="ORF">FHR34_002462</name>
</gene>
<dbReference type="InterPro" id="IPR020845">
    <property type="entry name" value="AMP-binding_CS"/>
</dbReference>
<dbReference type="CDD" id="cd05930">
    <property type="entry name" value="A_NRPS"/>
    <property type="match status" value="1"/>
</dbReference>
<accession>A0A7W7R107</accession>
<reference evidence="6 7" key="1">
    <citation type="submission" date="2020-08" db="EMBL/GenBank/DDBJ databases">
        <title>Sequencing the genomes of 1000 actinobacteria strains.</title>
        <authorList>
            <person name="Klenk H.-P."/>
        </authorList>
    </citation>
    <scope>NUCLEOTIDE SEQUENCE [LARGE SCALE GENOMIC DNA]</scope>
    <source>
        <strain evidence="6 7">DSM 41654</strain>
    </source>
</reference>
<feature type="compositionally biased region" description="Polar residues" evidence="4">
    <location>
        <begin position="1"/>
        <end position="10"/>
    </location>
</feature>
<dbReference type="Pfam" id="PF00501">
    <property type="entry name" value="AMP-binding"/>
    <property type="match status" value="1"/>
</dbReference>
<dbReference type="InterPro" id="IPR001242">
    <property type="entry name" value="Condensation_dom"/>
</dbReference>
<dbReference type="InterPro" id="IPR036736">
    <property type="entry name" value="ACP-like_sf"/>
</dbReference>
<dbReference type="PROSITE" id="PS00012">
    <property type="entry name" value="PHOSPHOPANTETHEINE"/>
    <property type="match status" value="1"/>
</dbReference>
<dbReference type="GO" id="GO:0005737">
    <property type="term" value="C:cytoplasm"/>
    <property type="evidence" value="ECO:0007669"/>
    <property type="project" value="TreeGrafter"/>
</dbReference>
<comment type="caution">
    <text evidence="6">The sequence shown here is derived from an EMBL/GenBank/DDBJ whole genome shotgun (WGS) entry which is preliminary data.</text>
</comment>
<dbReference type="Gene3D" id="2.30.38.10">
    <property type="entry name" value="Luciferase, Domain 3"/>
    <property type="match status" value="1"/>
</dbReference>
<dbReference type="EMBL" id="JACHJV010000001">
    <property type="protein sequence ID" value="MBB4923469.1"/>
    <property type="molecule type" value="Genomic_DNA"/>
</dbReference>
<evidence type="ECO:0000256" key="2">
    <source>
        <dbReference type="ARBA" id="ARBA00022450"/>
    </source>
</evidence>
<dbReference type="Gene3D" id="1.10.1200.10">
    <property type="entry name" value="ACP-like"/>
    <property type="match status" value="1"/>
</dbReference>
<dbReference type="InterPro" id="IPR000873">
    <property type="entry name" value="AMP-dep_synth/lig_dom"/>
</dbReference>
<dbReference type="Pfam" id="PF00668">
    <property type="entry name" value="Condensation"/>
    <property type="match status" value="1"/>
</dbReference>
<keyword evidence="2" id="KW-0596">Phosphopantetheine</keyword>
<dbReference type="InterPro" id="IPR006162">
    <property type="entry name" value="Ppantetheine_attach_site"/>
</dbReference>
<sequence length="896" mass="93495">MKSESATNGSPDVPGSADEPVAIRTAQTRPGAATASTLPGESAQRELDYWRGVLTDCAPVTLPTDRPRPASGDGGGSVASFTVPAQVVTALTDLGQPGDATLSMALLTAYATLLARHTAQWDLPVGTPVARCDSPGAGDAAGRSNSVVLRCTLDADTTFVEALDRVRDTCRGAFAHAELPFDHLAANLYPERDMSSSPLCRVAFDLHDQESAAPATDAARLPHTDLTLVLRRGADGTMSGGFAYDTALFEHRTMAYLALQFQQLLETVAADPETRLSRLSILPEAEAAVLAQWSAGLGPVVERPVLEAFQEQVTRTPDAVAVLCGDASLTYAELDERANRLAHHLGSVGVAAESLVGVELPRSVDLMVSLLAVWKAGAGYVPLDPALPRERVAGMLADAGALALVTRGGPLDGFDGTVVDVQGDAALIAERPSSRPDVTVDPNGVAYVVFTSGSTGRPKGVLVTHRGLGNHVGWAARELAGRGTGGGAVFSSVAFDLVVPNLWAPLCAGQRVALFGPDSGLDELGGWLVAQGPFSFLKLTPGHLEVLSHQLTPEQAAGLAGVVVVAGEALPGALASRWATWLGAGRLINEYGPTETTVGATIHPVPVDVPVDQVVPIGRALPGMRVHVLDERMQPVPVGALGELFVGGVGVARGYVGRPGLTAERFLPDPFGPPGARLYRTGDVVRWNAEGVVEFLGRADDQVKIRGYRVEPAEVASVLARCPLVDEAVVVARTDDGEARLVGYVVPAGGPGAAPGAELATYLAESLPEYMLPSAFVELKAIPLNANGKVDRKALPAPAAEAPQDTAGAAPTTPTERRLAEIWGRVLGKEQIRTTDSFFALGGHSILVVQVIAAARKEALPLSVVMHYKARNLAELAVRVDAAVEAQARDAAVRTS</sequence>
<dbReference type="PROSITE" id="PS50075">
    <property type="entry name" value="CARRIER"/>
    <property type="match status" value="1"/>
</dbReference>
<dbReference type="FunFam" id="3.40.50.980:FF:000001">
    <property type="entry name" value="Non-ribosomal peptide synthetase"/>
    <property type="match status" value="1"/>
</dbReference>
<evidence type="ECO:0000313" key="6">
    <source>
        <dbReference type="EMBL" id="MBB4923469.1"/>
    </source>
</evidence>
<dbReference type="InterPro" id="IPR023213">
    <property type="entry name" value="CAT-like_dom_sf"/>
</dbReference>
<feature type="region of interest" description="Disordered" evidence="4">
    <location>
        <begin position="1"/>
        <end position="42"/>
    </location>
</feature>
<dbReference type="PANTHER" id="PTHR45527:SF1">
    <property type="entry name" value="FATTY ACID SYNTHASE"/>
    <property type="match status" value="1"/>
</dbReference>
<feature type="region of interest" description="Disordered" evidence="4">
    <location>
        <begin position="796"/>
        <end position="815"/>
    </location>
</feature>
<dbReference type="Pfam" id="PF00550">
    <property type="entry name" value="PP-binding"/>
    <property type="match status" value="1"/>
</dbReference>
<dbReference type="InterPro" id="IPR045851">
    <property type="entry name" value="AMP-bd_C_sf"/>
</dbReference>
<dbReference type="Gene3D" id="3.40.50.980">
    <property type="match status" value="2"/>
</dbReference>
<dbReference type="Gene3D" id="3.30.300.30">
    <property type="match status" value="1"/>
</dbReference>
<dbReference type="GO" id="GO:0008610">
    <property type="term" value="P:lipid biosynthetic process"/>
    <property type="evidence" value="ECO:0007669"/>
    <property type="project" value="UniProtKB-ARBA"/>
</dbReference>
<dbReference type="GO" id="GO:0003824">
    <property type="term" value="F:catalytic activity"/>
    <property type="evidence" value="ECO:0007669"/>
    <property type="project" value="InterPro"/>
</dbReference>
<evidence type="ECO:0000256" key="1">
    <source>
        <dbReference type="ARBA" id="ARBA00001957"/>
    </source>
</evidence>
<dbReference type="GO" id="GO:0044550">
    <property type="term" value="P:secondary metabolite biosynthetic process"/>
    <property type="evidence" value="ECO:0007669"/>
    <property type="project" value="TreeGrafter"/>
</dbReference>
<dbReference type="AlphaFoldDB" id="A0A7W7R107"/>
<dbReference type="InterPro" id="IPR025110">
    <property type="entry name" value="AMP-bd_C"/>
</dbReference>
<comment type="cofactor">
    <cofactor evidence="1">
        <name>pantetheine 4'-phosphate</name>
        <dbReference type="ChEBI" id="CHEBI:47942"/>
    </cofactor>
</comment>
<dbReference type="SUPFAM" id="SSF52777">
    <property type="entry name" value="CoA-dependent acyltransferases"/>
    <property type="match status" value="1"/>
</dbReference>
<keyword evidence="3" id="KW-0597">Phosphoprotein</keyword>
<evidence type="ECO:0000313" key="7">
    <source>
        <dbReference type="Proteomes" id="UP000540506"/>
    </source>
</evidence>
<keyword evidence="7" id="KW-1185">Reference proteome</keyword>
<dbReference type="SUPFAM" id="SSF47336">
    <property type="entry name" value="ACP-like"/>
    <property type="match status" value="1"/>
</dbReference>
<dbReference type="FunFam" id="2.30.38.10:FF:000001">
    <property type="entry name" value="Non-ribosomal peptide synthetase PvdI"/>
    <property type="match status" value="1"/>
</dbReference>
<dbReference type="Gene3D" id="3.30.559.10">
    <property type="entry name" value="Chloramphenicol acetyltransferase-like domain"/>
    <property type="match status" value="1"/>
</dbReference>
<dbReference type="Gene3D" id="3.30.559.30">
    <property type="entry name" value="Nonribosomal peptide synthetase, condensation domain"/>
    <property type="match status" value="1"/>
</dbReference>
<dbReference type="GO" id="GO:0031177">
    <property type="term" value="F:phosphopantetheine binding"/>
    <property type="evidence" value="ECO:0007669"/>
    <property type="project" value="TreeGrafter"/>
</dbReference>
<evidence type="ECO:0000259" key="5">
    <source>
        <dbReference type="PROSITE" id="PS50075"/>
    </source>
</evidence>
<dbReference type="InterPro" id="IPR010071">
    <property type="entry name" value="AA_adenyl_dom"/>
</dbReference>
<organism evidence="6 7">
    <name type="scientific">Kitasatospora kifunensis</name>
    <name type="common">Streptomyces kifunensis</name>
    <dbReference type="NCBI Taxonomy" id="58351"/>
    <lineage>
        <taxon>Bacteria</taxon>
        <taxon>Bacillati</taxon>
        <taxon>Actinomycetota</taxon>
        <taxon>Actinomycetes</taxon>
        <taxon>Kitasatosporales</taxon>
        <taxon>Streptomycetaceae</taxon>
        <taxon>Kitasatospora</taxon>
    </lineage>
</organism>
<proteinExistence type="predicted"/>
<evidence type="ECO:0000256" key="3">
    <source>
        <dbReference type="ARBA" id="ARBA00022553"/>
    </source>
</evidence>
<evidence type="ECO:0000256" key="4">
    <source>
        <dbReference type="SAM" id="MobiDB-lite"/>
    </source>
</evidence>
<dbReference type="SUPFAM" id="SSF56801">
    <property type="entry name" value="Acetyl-CoA synthetase-like"/>
    <property type="match status" value="1"/>
</dbReference>
<feature type="domain" description="Carrier" evidence="5">
    <location>
        <begin position="810"/>
        <end position="884"/>
    </location>
</feature>